<evidence type="ECO:0000313" key="1">
    <source>
        <dbReference type="EMBL" id="OEY97581.1"/>
    </source>
</evidence>
<organism evidence="1 2">
    <name type="scientific">Acinetobacter qingfengensis</name>
    <dbReference type="NCBI Taxonomy" id="1262585"/>
    <lineage>
        <taxon>Bacteria</taxon>
        <taxon>Pseudomonadati</taxon>
        <taxon>Pseudomonadota</taxon>
        <taxon>Gammaproteobacteria</taxon>
        <taxon>Moraxellales</taxon>
        <taxon>Moraxellaceae</taxon>
        <taxon>Acinetobacter</taxon>
    </lineage>
</organism>
<dbReference type="EMBL" id="MKKK01000006">
    <property type="protein sequence ID" value="OEY97581.1"/>
    <property type="molecule type" value="Genomic_DNA"/>
</dbReference>
<dbReference type="Proteomes" id="UP000185895">
    <property type="component" value="Unassembled WGS sequence"/>
</dbReference>
<dbReference type="RefSeq" id="WP_070068919.1">
    <property type="nucleotide sequence ID" value="NZ_MKKK01000006.1"/>
</dbReference>
<reference evidence="1 2" key="1">
    <citation type="submission" date="2016-09" db="EMBL/GenBank/DDBJ databases">
        <authorList>
            <person name="Capua I."/>
            <person name="De Benedictis P."/>
            <person name="Joannis T."/>
            <person name="Lombin L.H."/>
            <person name="Cattoli G."/>
        </authorList>
    </citation>
    <scope>NUCLEOTIDE SEQUENCE [LARGE SCALE GENOMIC DNA]</scope>
    <source>
        <strain evidence="1 2">ANC 4671</strain>
    </source>
</reference>
<comment type="caution">
    <text evidence="1">The sequence shown here is derived from an EMBL/GenBank/DDBJ whole genome shotgun (WGS) entry which is preliminary data.</text>
</comment>
<evidence type="ECO:0000313" key="2">
    <source>
        <dbReference type="Proteomes" id="UP000185895"/>
    </source>
</evidence>
<accession>A0A1E7RE17</accession>
<sequence>MLIHIHTDLKTALERLESVFSSPYQAKQKNHRSVEEIYNVLEQFRLQQLSESDIKPYIADILQLSCNDQLEQLSITEQLSFIKKIKYWTSTEKQILADFALNHFVQNLKNFPEKDIFLQFYRFQAKVFQSERFLQYWQQSDDIYALIAFAVMMDENQYFADDFDHVTAGIKTWLQQPLIQQHFSQLLKHFAQHPEIRQSPQLQDKIDYLAFYYQD</sequence>
<gene>
    <name evidence="1" type="ORF">BJI46_08845</name>
</gene>
<keyword evidence="2" id="KW-1185">Reference proteome</keyword>
<name>A0A1E7RE17_9GAMM</name>
<dbReference type="STRING" id="1262585.BJI46_08845"/>
<dbReference type="AlphaFoldDB" id="A0A1E7RE17"/>
<protein>
    <submittedName>
        <fullName evidence="1">Uncharacterized protein</fullName>
    </submittedName>
</protein>
<proteinExistence type="predicted"/>